<organism evidence="2 3">
    <name type="scientific">Erwinia papayae</name>
    <dbReference type="NCBI Taxonomy" id="206499"/>
    <lineage>
        <taxon>Bacteria</taxon>
        <taxon>Pseudomonadati</taxon>
        <taxon>Pseudomonadota</taxon>
        <taxon>Gammaproteobacteria</taxon>
        <taxon>Enterobacterales</taxon>
        <taxon>Erwiniaceae</taxon>
        <taxon>Erwinia</taxon>
    </lineage>
</organism>
<gene>
    <name evidence="2" type="ORF">ABW286_21930</name>
</gene>
<evidence type="ECO:0000313" key="2">
    <source>
        <dbReference type="EMBL" id="MEW5291799.1"/>
    </source>
</evidence>
<protein>
    <recommendedName>
        <fullName evidence="4">Lipoprotein</fullName>
    </recommendedName>
</protein>
<dbReference type="PROSITE" id="PS51257">
    <property type="entry name" value="PROKAR_LIPOPROTEIN"/>
    <property type="match status" value="1"/>
</dbReference>
<evidence type="ECO:0000313" key="3">
    <source>
        <dbReference type="Proteomes" id="UP001554567"/>
    </source>
</evidence>
<evidence type="ECO:0008006" key="4">
    <source>
        <dbReference type="Google" id="ProtNLM"/>
    </source>
</evidence>
<keyword evidence="3" id="KW-1185">Reference proteome</keyword>
<name>A0ABV3N7J0_9GAMM</name>
<comment type="caution">
    <text evidence="2">The sequence shown here is derived from an EMBL/GenBank/DDBJ whole genome shotgun (WGS) entry which is preliminary data.</text>
</comment>
<reference evidence="2 3" key="1">
    <citation type="submission" date="2024-07" db="EMBL/GenBank/DDBJ databases">
        <authorList>
            <person name="Dulla G.F.J."/>
            <person name="Delorm J.G."/>
        </authorList>
    </citation>
    <scope>NUCLEOTIDE SEQUENCE [LARGE SCALE GENOMIC DNA]</scope>
    <source>
        <strain evidence="2 3">JGD 233</strain>
    </source>
</reference>
<feature type="coiled-coil region" evidence="1">
    <location>
        <begin position="31"/>
        <end position="58"/>
    </location>
</feature>
<evidence type="ECO:0000256" key="1">
    <source>
        <dbReference type="SAM" id="Coils"/>
    </source>
</evidence>
<accession>A0ABV3N7J0</accession>
<dbReference type="RefSeq" id="WP_367168707.1">
    <property type="nucleotide sequence ID" value="NZ_JBFKZN010000018.1"/>
</dbReference>
<dbReference type="EMBL" id="JBFKZN010000018">
    <property type="protein sequence ID" value="MEW5291799.1"/>
    <property type="molecule type" value="Genomic_DNA"/>
</dbReference>
<proteinExistence type="predicted"/>
<keyword evidence="1" id="KW-0175">Coiled coil</keyword>
<sequence length="107" mass="11852">MKQIVFSLIAATALLTGCVSQNKGAEISNRVSDQQRQINELNIRLQTQEQRTARVEEKVRNEVIQSSSSCYLNGARYSTGSVVAGKICRGSAFGNNSDASWQDYLHR</sequence>
<dbReference type="Proteomes" id="UP001554567">
    <property type="component" value="Unassembled WGS sequence"/>
</dbReference>